<reference evidence="1" key="1">
    <citation type="submission" date="2023-06" db="EMBL/GenBank/DDBJ databases">
        <authorList>
            <person name="Kurt Z."/>
        </authorList>
    </citation>
    <scope>NUCLEOTIDE SEQUENCE</scope>
</reference>
<dbReference type="EMBL" id="CAXDID020000017">
    <property type="protein sequence ID" value="CAL5984363.1"/>
    <property type="molecule type" value="Genomic_DNA"/>
</dbReference>
<accession>A0AA86RL21</accession>
<dbReference type="AlphaFoldDB" id="A0AA86RL21"/>
<evidence type="ECO:0000313" key="3">
    <source>
        <dbReference type="Proteomes" id="UP001642409"/>
    </source>
</evidence>
<comment type="caution">
    <text evidence="1">The sequence shown here is derived from an EMBL/GenBank/DDBJ whole genome shotgun (WGS) entry which is preliminary data.</text>
</comment>
<dbReference type="InterPro" id="IPR017853">
    <property type="entry name" value="GH"/>
</dbReference>
<evidence type="ECO:0000313" key="1">
    <source>
        <dbReference type="EMBL" id="CAI9978652.1"/>
    </source>
</evidence>
<proteinExistence type="predicted"/>
<sequence>MTMLAPVFAALVIDGFRNNLDNSSIPTEALMQTGLKEIDGFIVPINSVSDAKAFYELSIKTGKPIYGWRIIPQKDKDPRVSIQQAIGFLKAKEMLTKNQTVFIDARKMFFGDDCTKNNRFVVEMYDELQMHLGGPQRIGVMTKKALWTEQMCNMKWDHIKLWYVNHNKKPTFGDYTMFGGWKTPFVKQFDQVKVKTEEIDYTYNVNFM</sequence>
<dbReference type="SUPFAM" id="SSF51445">
    <property type="entry name" value="(Trans)glycosidases"/>
    <property type="match status" value="1"/>
</dbReference>
<gene>
    <name evidence="1" type="ORF">HINF_LOCUS66297</name>
    <name evidence="2" type="ORF">HINF_LOCUS8062</name>
</gene>
<protein>
    <submittedName>
        <fullName evidence="1">Lysozyme family protein</fullName>
    </submittedName>
    <submittedName>
        <fullName evidence="2">Lysozyme_family protein</fullName>
    </submittedName>
</protein>
<evidence type="ECO:0000313" key="2">
    <source>
        <dbReference type="EMBL" id="CAL5984363.1"/>
    </source>
</evidence>
<organism evidence="1">
    <name type="scientific">Hexamita inflata</name>
    <dbReference type="NCBI Taxonomy" id="28002"/>
    <lineage>
        <taxon>Eukaryota</taxon>
        <taxon>Metamonada</taxon>
        <taxon>Diplomonadida</taxon>
        <taxon>Hexamitidae</taxon>
        <taxon>Hexamitinae</taxon>
        <taxon>Hexamita</taxon>
    </lineage>
</organism>
<dbReference type="EMBL" id="CATOUU010001186">
    <property type="protein sequence ID" value="CAI9978652.1"/>
    <property type="molecule type" value="Genomic_DNA"/>
</dbReference>
<dbReference type="Proteomes" id="UP001642409">
    <property type="component" value="Unassembled WGS sequence"/>
</dbReference>
<name>A0AA86RL21_9EUKA</name>
<keyword evidence="3" id="KW-1185">Reference proteome</keyword>
<reference evidence="2 3" key="2">
    <citation type="submission" date="2024-07" db="EMBL/GenBank/DDBJ databases">
        <authorList>
            <person name="Akdeniz Z."/>
        </authorList>
    </citation>
    <scope>NUCLEOTIDE SEQUENCE [LARGE SCALE GENOMIC DNA]</scope>
</reference>